<keyword evidence="3" id="KW-1185">Reference proteome</keyword>
<feature type="region of interest" description="Disordered" evidence="1">
    <location>
        <begin position="171"/>
        <end position="306"/>
    </location>
</feature>
<proteinExistence type="predicted"/>
<sequence length="523" mass="56195">MRSSNESPSLERSDADNVNMAPLPIGSIANKNGASGSESGVTLTENSLLNGPGHENHGRPTSIHTDHYDADDEREDSNNIFDEDDDSFDDWGLPYPRRDPMASSTPEASSSPLAGGTRTLGGFILQSAPGTQDHCPIACRSRHDAGGHDVRPVSGVPRIILLPRIDTAEQARKSDDALARDAPADGHSTGGAGSESDGGADDDDQDSQADDDQPESEDPALGGSHTEAPATSLGAPATKDGPLSGPSLFTTDTSIPLAASGPESSDPPLGAFRFTPARHPPQADLINTGTDTDTGPAPASPASSSGISQSSLRVWLNMSPPASTSGPLSPFGIQDLDPTILYPLSYLLPDAITHNNTFYDDDSVYDDAPPDHGLMWRPPVWRGHTHAQVTDAIWLVEQELDWLDERSWRELLIGEDEFSDSDADVQGWGAYPEGYGYGEGEGYYDEWYRADFGNTEAETEEESETGESEVELWCGWDSGDDEVVGWDEVEEEQDEDEDEVVEEEEEGDEVRWVGVGGWVYFGV</sequence>
<dbReference type="AlphaFoldDB" id="A0AAN6PAP4"/>
<reference evidence="3" key="1">
    <citation type="journal article" date="2023" name="Mol. Phylogenet. Evol.">
        <title>Genome-scale phylogeny and comparative genomics of the fungal order Sordariales.</title>
        <authorList>
            <person name="Hensen N."/>
            <person name="Bonometti L."/>
            <person name="Westerberg I."/>
            <person name="Brannstrom I.O."/>
            <person name="Guillou S."/>
            <person name="Cros-Aarteil S."/>
            <person name="Calhoun S."/>
            <person name="Haridas S."/>
            <person name="Kuo A."/>
            <person name="Mondo S."/>
            <person name="Pangilinan J."/>
            <person name="Riley R."/>
            <person name="LaButti K."/>
            <person name="Andreopoulos B."/>
            <person name="Lipzen A."/>
            <person name="Chen C."/>
            <person name="Yan M."/>
            <person name="Daum C."/>
            <person name="Ng V."/>
            <person name="Clum A."/>
            <person name="Steindorff A."/>
            <person name="Ohm R.A."/>
            <person name="Martin F."/>
            <person name="Silar P."/>
            <person name="Natvig D.O."/>
            <person name="Lalanne C."/>
            <person name="Gautier V."/>
            <person name="Ament-Velasquez S.L."/>
            <person name="Kruys A."/>
            <person name="Hutchinson M.I."/>
            <person name="Powell A.J."/>
            <person name="Barry K."/>
            <person name="Miller A.N."/>
            <person name="Grigoriev I.V."/>
            <person name="Debuchy R."/>
            <person name="Gladieux P."/>
            <person name="Hiltunen Thoren M."/>
            <person name="Johannesson H."/>
        </authorList>
    </citation>
    <scope>NUCLEOTIDE SEQUENCE [LARGE SCALE GENOMIC DNA]</scope>
    <source>
        <strain evidence="3">CBS 284.82</strain>
    </source>
</reference>
<feature type="compositionally biased region" description="Polar residues" evidence="1">
    <location>
        <begin position="29"/>
        <end position="49"/>
    </location>
</feature>
<feature type="compositionally biased region" description="Basic and acidic residues" evidence="1">
    <location>
        <begin position="54"/>
        <end position="68"/>
    </location>
</feature>
<comment type="caution">
    <text evidence="2">The sequence shown here is derived from an EMBL/GenBank/DDBJ whole genome shotgun (WGS) entry which is preliminary data.</text>
</comment>
<feature type="compositionally biased region" description="Low complexity" evidence="1">
    <location>
        <begin position="296"/>
        <end position="306"/>
    </location>
</feature>
<name>A0AAN6PAP4_9PEZI</name>
<dbReference type="Proteomes" id="UP001303115">
    <property type="component" value="Unassembled WGS sequence"/>
</dbReference>
<dbReference type="EMBL" id="MU854598">
    <property type="protein sequence ID" value="KAK4032537.1"/>
    <property type="molecule type" value="Genomic_DNA"/>
</dbReference>
<protein>
    <submittedName>
        <fullName evidence="2">Uncharacterized protein</fullName>
    </submittedName>
</protein>
<feature type="compositionally biased region" description="Basic and acidic residues" evidence="1">
    <location>
        <begin position="141"/>
        <end position="151"/>
    </location>
</feature>
<evidence type="ECO:0000313" key="2">
    <source>
        <dbReference type="EMBL" id="KAK4032537.1"/>
    </source>
</evidence>
<organism evidence="2 3">
    <name type="scientific">Parachaetomium inaequale</name>
    <dbReference type="NCBI Taxonomy" id="2588326"/>
    <lineage>
        <taxon>Eukaryota</taxon>
        <taxon>Fungi</taxon>
        <taxon>Dikarya</taxon>
        <taxon>Ascomycota</taxon>
        <taxon>Pezizomycotina</taxon>
        <taxon>Sordariomycetes</taxon>
        <taxon>Sordariomycetidae</taxon>
        <taxon>Sordariales</taxon>
        <taxon>Chaetomiaceae</taxon>
        <taxon>Parachaetomium</taxon>
    </lineage>
</organism>
<feature type="compositionally biased region" description="Acidic residues" evidence="1">
    <location>
        <begin position="489"/>
        <end position="508"/>
    </location>
</feature>
<accession>A0AAN6PAP4</accession>
<feature type="compositionally biased region" description="Polar residues" evidence="1">
    <location>
        <begin position="102"/>
        <end position="112"/>
    </location>
</feature>
<feature type="compositionally biased region" description="Basic and acidic residues" evidence="1">
    <location>
        <begin position="171"/>
        <end position="184"/>
    </location>
</feature>
<evidence type="ECO:0000313" key="3">
    <source>
        <dbReference type="Proteomes" id="UP001303115"/>
    </source>
</evidence>
<feature type="region of interest" description="Disordered" evidence="1">
    <location>
        <begin position="489"/>
        <end position="509"/>
    </location>
</feature>
<feature type="region of interest" description="Disordered" evidence="1">
    <location>
        <begin position="1"/>
        <end position="159"/>
    </location>
</feature>
<gene>
    <name evidence="2" type="ORF">C8A01DRAFT_41017</name>
</gene>
<evidence type="ECO:0000256" key="1">
    <source>
        <dbReference type="SAM" id="MobiDB-lite"/>
    </source>
</evidence>
<feature type="compositionally biased region" description="Acidic residues" evidence="1">
    <location>
        <begin position="69"/>
        <end position="89"/>
    </location>
</feature>
<feature type="compositionally biased region" description="Acidic residues" evidence="1">
    <location>
        <begin position="198"/>
        <end position="218"/>
    </location>
</feature>